<dbReference type="STRING" id="252740.A0A423W5K8"/>
<dbReference type="EMBL" id="LJZO01000013">
    <property type="protein sequence ID" value="ROV98599.1"/>
    <property type="molecule type" value="Genomic_DNA"/>
</dbReference>
<dbReference type="InterPro" id="IPR024964">
    <property type="entry name" value="CTLH/CRA"/>
</dbReference>
<feature type="compositionally biased region" description="Basic and acidic residues" evidence="2">
    <location>
        <begin position="41"/>
        <end position="61"/>
    </location>
</feature>
<evidence type="ECO:0000259" key="3">
    <source>
        <dbReference type="PROSITE" id="PS50897"/>
    </source>
</evidence>
<dbReference type="PROSITE" id="PS50896">
    <property type="entry name" value="LISH"/>
    <property type="match status" value="1"/>
</dbReference>
<accession>A0A423W5K8</accession>
<dbReference type="InterPro" id="IPR013144">
    <property type="entry name" value="CRA_dom"/>
</dbReference>
<dbReference type="InterPro" id="IPR006595">
    <property type="entry name" value="CTLH_C"/>
</dbReference>
<evidence type="ECO:0000313" key="5">
    <source>
        <dbReference type="Proteomes" id="UP000284375"/>
    </source>
</evidence>
<comment type="function">
    <text evidence="1">Involved in the proteasome-dependent degradation of fructose-1,6-bisphosphatase.</text>
</comment>
<organism evidence="4 5">
    <name type="scientific">Cytospora chrysosperma</name>
    <name type="common">Cytospora canker fungus</name>
    <name type="synonym">Sphaeria chrysosperma</name>
    <dbReference type="NCBI Taxonomy" id="252740"/>
    <lineage>
        <taxon>Eukaryota</taxon>
        <taxon>Fungi</taxon>
        <taxon>Dikarya</taxon>
        <taxon>Ascomycota</taxon>
        <taxon>Pezizomycotina</taxon>
        <taxon>Sordariomycetes</taxon>
        <taxon>Sordariomycetidae</taxon>
        <taxon>Diaporthales</taxon>
        <taxon>Cytosporaceae</taxon>
        <taxon>Cytospora</taxon>
    </lineage>
</organism>
<dbReference type="Pfam" id="PF10607">
    <property type="entry name" value="CTLH"/>
    <property type="match status" value="1"/>
</dbReference>
<dbReference type="PANTHER" id="PTHR12864">
    <property type="entry name" value="RAN BINDING PROTEIN 9-RELATED"/>
    <property type="match status" value="1"/>
</dbReference>
<dbReference type="InterPro" id="IPR006594">
    <property type="entry name" value="LisH"/>
</dbReference>
<dbReference type="PROSITE" id="PS50897">
    <property type="entry name" value="CTLH"/>
    <property type="match status" value="1"/>
</dbReference>
<dbReference type="InterPro" id="IPR050618">
    <property type="entry name" value="Ubq-SigPath_Reg"/>
</dbReference>
<reference evidence="4 5" key="1">
    <citation type="submission" date="2015-09" db="EMBL/GenBank/DDBJ databases">
        <title>Host preference determinants of Valsa canker pathogens revealed by comparative genomics.</title>
        <authorList>
            <person name="Yin Z."/>
            <person name="Huang L."/>
        </authorList>
    </citation>
    <scope>NUCLEOTIDE SEQUENCE [LARGE SCALE GENOMIC DNA]</scope>
    <source>
        <strain evidence="4 5">YSFL</strain>
    </source>
</reference>
<comment type="caution">
    <text evidence="4">The sequence shown here is derived from an EMBL/GenBank/DDBJ whole genome shotgun (WGS) entry which is preliminary data.</text>
</comment>
<evidence type="ECO:0000256" key="2">
    <source>
        <dbReference type="SAM" id="MobiDB-lite"/>
    </source>
</evidence>
<name>A0A423W5K8_CYTCH</name>
<dbReference type="SMART" id="SM00668">
    <property type="entry name" value="CTLH"/>
    <property type="match status" value="1"/>
</dbReference>
<feature type="region of interest" description="Disordered" evidence="2">
    <location>
        <begin position="267"/>
        <end position="290"/>
    </location>
</feature>
<keyword evidence="5" id="KW-1185">Reference proteome</keyword>
<dbReference type="SMART" id="SM00757">
    <property type="entry name" value="CRA"/>
    <property type="match status" value="1"/>
</dbReference>
<proteinExistence type="predicted"/>
<sequence>MSDHYPYGIPDWLSDAFVDPIWEEHQGPWRRRSHPASPPHSDSRAEDSLRDTNSEPDREPSEWCIPWSVIHDESPAATAETPDSDYPDGEAFDLGTLMHLLADPYWAERGWVLLFDHRGWSDHFANLSAQNEIRQLEEKIAQADTSRLAPPLDETDVIQQLVLQFLQHDGYVETARAFATEIQTEKQALCLDPDTEIPGIDIRDDQDANNRQRIRRAILEGDIDKAIKHTNACYPHVLEENEHVYFRLRCRKFIELIRREAEMNLVGGGGPKGTHAVTASNNGHTQHPTGEDMELDEEMEDLDTPSDVRDLAQYALQYGQALQAEYADDERKEVRAALKDIFGLMAYQNPLKESKISHLLDRKGRVAVAEELNSAILQSLGKSSRAALENVYAQTSVLLDDLAEAGGPGAFVTLQGIIDDIPVPSQRI</sequence>
<feature type="compositionally biased region" description="Polar residues" evidence="2">
    <location>
        <begin position="277"/>
        <end position="288"/>
    </location>
</feature>
<dbReference type="AlphaFoldDB" id="A0A423W5K8"/>
<dbReference type="Pfam" id="PF08513">
    <property type="entry name" value="LisH"/>
    <property type="match status" value="1"/>
</dbReference>
<dbReference type="OrthoDB" id="25503at2759"/>
<evidence type="ECO:0000313" key="4">
    <source>
        <dbReference type="EMBL" id="ROV98599.1"/>
    </source>
</evidence>
<dbReference type="Proteomes" id="UP000284375">
    <property type="component" value="Unassembled WGS sequence"/>
</dbReference>
<feature type="domain" description="CTLH" evidence="3">
    <location>
        <begin position="207"/>
        <end position="264"/>
    </location>
</feature>
<evidence type="ECO:0000256" key="1">
    <source>
        <dbReference type="ARBA" id="ARBA00002343"/>
    </source>
</evidence>
<protein>
    <recommendedName>
        <fullName evidence="3">CTLH domain-containing protein</fullName>
    </recommendedName>
</protein>
<gene>
    <name evidence="4" type="ORF">VSDG_04259</name>
</gene>
<dbReference type="SMART" id="SM00667">
    <property type="entry name" value="LisH"/>
    <property type="match status" value="1"/>
</dbReference>
<feature type="region of interest" description="Disordered" evidence="2">
    <location>
        <begin position="27"/>
        <end position="62"/>
    </location>
</feature>